<dbReference type="GO" id="GO:0004540">
    <property type="term" value="F:RNA nuclease activity"/>
    <property type="evidence" value="ECO:0007669"/>
    <property type="project" value="TreeGrafter"/>
</dbReference>
<dbReference type="InterPro" id="IPR051749">
    <property type="entry name" value="PINc/VapC_TA_RNase"/>
</dbReference>
<dbReference type="STRING" id="1505907.TEU_03620"/>
<evidence type="ECO:0000259" key="6">
    <source>
        <dbReference type="SMART" id="SM00670"/>
    </source>
</evidence>
<keyword evidence="5" id="KW-0460">Magnesium</keyword>
<name>A0A097QST2_9EURY</name>
<dbReference type="AlphaFoldDB" id="A0A097QST2"/>
<dbReference type="OrthoDB" id="38049at2157"/>
<evidence type="ECO:0000256" key="2">
    <source>
        <dbReference type="ARBA" id="ARBA00022722"/>
    </source>
</evidence>
<dbReference type="GeneID" id="25152525"/>
<dbReference type="GO" id="GO:0003677">
    <property type="term" value="F:DNA binding"/>
    <property type="evidence" value="ECO:0007669"/>
    <property type="project" value="UniProtKB-KW"/>
</dbReference>
<dbReference type="Proteomes" id="UP000029980">
    <property type="component" value="Chromosome"/>
</dbReference>
<organism evidence="7 8">
    <name type="scientific">Thermococcus eurythermalis</name>
    <dbReference type="NCBI Taxonomy" id="1505907"/>
    <lineage>
        <taxon>Archaea</taxon>
        <taxon>Methanobacteriati</taxon>
        <taxon>Methanobacteriota</taxon>
        <taxon>Thermococci</taxon>
        <taxon>Thermococcales</taxon>
        <taxon>Thermococcaceae</taxon>
        <taxon>Thermococcus</taxon>
    </lineage>
</organism>
<evidence type="ECO:0000313" key="8">
    <source>
        <dbReference type="Proteomes" id="UP000029980"/>
    </source>
</evidence>
<proteinExistence type="predicted"/>
<keyword evidence="1" id="KW-1277">Toxin-antitoxin system</keyword>
<dbReference type="SMART" id="SM00670">
    <property type="entry name" value="PINc"/>
    <property type="match status" value="1"/>
</dbReference>
<evidence type="ECO:0000313" key="7">
    <source>
        <dbReference type="EMBL" id="AIU69509.1"/>
    </source>
</evidence>
<dbReference type="SUPFAM" id="SSF88723">
    <property type="entry name" value="PIN domain-like"/>
    <property type="match status" value="1"/>
</dbReference>
<dbReference type="HOGENOM" id="CLU_118482_3_5_2"/>
<keyword evidence="8" id="KW-1185">Reference proteome</keyword>
<dbReference type="GO" id="GO:0016787">
    <property type="term" value="F:hydrolase activity"/>
    <property type="evidence" value="ECO:0007669"/>
    <property type="project" value="UniProtKB-KW"/>
</dbReference>
<protein>
    <submittedName>
        <fullName evidence="7">DNA-binding protein</fullName>
    </submittedName>
</protein>
<sequence length="125" mass="14235">MDGLLDTSVVIELFGGNGKIVEELYQEGNREYHLPTIVIFELHCGHLKEREELMLEMMPKVEFDENSAKVAGAIFRDLMKKGKRPPLKDLLIASTAIANNATLYTCDEGFKRFEEYGLKVKILEK</sequence>
<dbReference type="PANTHER" id="PTHR42740">
    <property type="entry name" value="RIBONUCLEASE VAPC3"/>
    <property type="match status" value="1"/>
</dbReference>
<keyword evidence="3" id="KW-0479">Metal-binding</keyword>
<dbReference type="Gene3D" id="3.40.50.1010">
    <property type="entry name" value="5'-nuclease"/>
    <property type="match status" value="1"/>
</dbReference>
<dbReference type="FunFam" id="3.40.50.1010:FF:000103">
    <property type="entry name" value="PilT protein domain protein"/>
    <property type="match status" value="1"/>
</dbReference>
<dbReference type="InterPro" id="IPR002716">
    <property type="entry name" value="PIN_dom"/>
</dbReference>
<keyword evidence="4" id="KW-0378">Hydrolase</keyword>
<evidence type="ECO:0000256" key="4">
    <source>
        <dbReference type="ARBA" id="ARBA00022801"/>
    </source>
</evidence>
<evidence type="ECO:0000256" key="1">
    <source>
        <dbReference type="ARBA" id="ARBA00022649"/>
    </source>
</evidence>
<keyword evidence="7" id="KW-0238">DNA-binding</keyword>
<evidence type="ECO:0000256" key="3">
    <source>
        <dbReference type="ARBA" id="ARBA00022723"/>
    </source>
</evidence>
<dbReference type="RefSeq" id="WP_050002488.1">
    <property type="nucleotide sequence ID" value="NZ_CP008887.1"/>
</dbReference>
<dbReference type="CDD" id="cd09881">
    <property type="entry name" value="PIN_VapC4-5_FitB-like"/>
    <property type="match status" value="1"/>
</dbReference>
<reference evidence="7 8" key="1">
    <citation type="journal article" date="2015" name="Int. J. Syst. Evol. Microbiol.">
        <title>Thermococcus eurythermalis sp. nov., a conditional piezophilic hyperthermophilic archaeon with a wide temperature range isolated from an oil-immersed chimney in the Guaymas Basin.</title>
        <authorList>
            <person name="Zhao W."/>
            <person name="Zeng X."/>
            <person name="Xiao X."/>
        </authorList>
    </citation>
    <scope>NUCLEOTIDE SEQUENCE [LARGE SCALE GENOMIC DNA]</scope>
    <source>
        <strain evidence="7 8">A501</strain>
    </source>
</reference>
<dbReference type="Pfam" id="PF01850">
    <property type="entry name" value="PIN"/>
    <property type="match status" value="1"/>
</dbReference>
<dbReference type="EMBL" id="CP008887">
    <property type="protein sequence ID" value="AIU69509.1"/>
    <property type="molecule type" value="Genomic_DNA"/>
</dbReference>
<dbReference type="GO" id="GO:0046872">
    <property type="term" value="F:metal ion binding"/>
    <property type="evidence" value="ECO:0007669"/>
    <property type="project" value="UniProtKB-KW"/>
</dbReference>
<dbReference type="PANTHER" id="PTHR42740:SF1">
    <property type="entry name" value="RIBONUCLEASE VAPC3"/>
    <property type="match status" value="1"/>
</dbReference>
<dbReference type="KEGG" id="teu:TEU_03620"/>
<evidence type="ECO:0000256" key="5">
    <source>
        <dbReference type="ARBA" id="ARBA00022842"/>
    </source>
</evidence>
<dbReference type="InterPro" id="IPR029060">
    <property type="entry name" value="PIN-like_dom_sf"/>
</dbReference>
<accession>A0A097QST2</accession>
<feature type="domain" description="PIN" evidence="6">
    <location>
        <begin position="1"/>
        <end position="112"/>
    </location>
</feature>
<keyword evidence="2" id="KW-0540">Nuclease</keyword>
<gene>
    <name evidence="7" type="ORF">TEU_03620</name>
</gene>